<proteinExistence type="inferred from homology"/>
<evidence type="ECO:0000256" key="8">
    <source>
        <dbReference type="ARBA" id="ARBA00023235"/>
    </source>
</evidence>
<dbReference type="NCBIfam" id="TIGR01307">
    <property type="entry name" value="pgm_bpd_ind"/>
    <property type="match status" value="1"/>
</dbReference>
<dbReference type="AlphaFoldDB" id="A0A2I7N4S7"/>
<feature type="binding site" evidence="9 13">
    <location>
        <position position="60"/>
    </location>
    <ligand>
        <name>Mn(2+)</name>
        <dbReference type="ChEBI" id="CHEBI:29035"/>
        <label>2</label>
    </ligand>
</feature>
<dbReference type="PANTHER" id="PTHR31637">
    <property type="entry name" value="2,3-BISPHOSPHOGLYCERATE-INDEPENDENT PHOSPHOGLYCERATE MUTASE"/>
    <property type="match status" value="1"/>
</dbReference>
<feature type="active site" description="Phosphoserine intermediate" evidence="9 11">
    <location>
        <position position="60"/>
    </location>
</feature>
<dbReference type="SUPFAM" id="SSF53649">
    <property type="entry name" value="Alkaline phosphatase-like"/>
    <property type="match status" value="1"/>
</dbReference>
<dbReference type="InterPro" id="IPR006124">
    <property type="entry name" value="Metalloenzyme"/>
</dbReference>
<feature type="binding site" evidence="9 12">
    <location>
        <position position="182"/>
    </location>
    <ligand>
        <name>substrate</name>
    </ligand>
</feature>
<feature type="binding site" evidence="9 13">
    <location>
        <position position="395"/>
    </location>
    <ligand>
        <name>Mn(2+)</name>
        <dbReference type="ChEBI" id="CHEBI:29035"/>
        <label>1</label>
    </ligand>
</feature>
<keyword evidence="6 9" id="KW-0324">Glycolysis</keyword>
<comment type="similarity">
    <text evidence="4 9">Belongs to the BPG-independent phosphoglycerate mutase family.</text>
</comment>
<evidence type="ECO:0000256" key="4">
    <source>
        <dbReference type="ARBA" id="ARBA00008819"/>
    </source>
</evidence>
<dbReference type="InterPro" id="IPR011258">
    <property type="entry name" value="BPG-indep_PGM_N"/>
</dbReference>
<evidence type="ECO:0000256" key="3">
    <source>
        <dbReference type="ARBA" id="ARBA00004798"/>
    </source>
</evidence>
<evidence type="ECO:0000256" key="13">
    <source>
        <dbReference type="PIRSR" id="PIRSR001492-3"/>
    </source>
</evidence>
<dbReference type="GO" id="GO:0006096">
    <property type="term" value="P:glycolytic process"/>
    <property type="evidence" value="ECO:0007669"/>
    <property type="project" value="UniProtKB-UniRule"/>
</dbReference>
<evidence type="ECO:0000313" key="16">
    <source>
        <dbReference type="EMBL" id="AUR51463.1"/>
    </source>
</evidence>
<dbReference type="Pfam" id="PF06415">
    <property type="entry name" value="iPGM_N"/>
    <property type="match status" value="1"/>
</dbReference>
<reference evidence="17" key="1">
    <citation type="submission" date="2017-11" db="EMBL/GenBank/DDBJ databases">
        <authorList>
            <person name="Chan K.G."/>
            <person name="Lee L.S."/>
        </authorList>
    </citation>
    <scope>NUCLEOTIDE SEQUENCE [LARGE SCALE GENOMIC DNA]</scope>
    <source>
        <strain evidence="17">DSM 100970</strain>
    </source>
</reference>
<feature type="binding site" evidence="9 13">
    <location>
        <position position="10"/>
    </location>
    <ligand>
        <name>Mn(2+)</name>
        <dbReference type="ChEBI" id="CHEBI:29035"/>
        <label>2</label>
    </ligand>
</feature>
<sequence length="506" mass="55803">MKKVLLVILDGFGIRHDDDFNAVNGANKPNLLKYMQNNAFGTINASEEFVGLPKGQFGNSEVGHLNLGAGRIIRQDITKIDYEIETGDFYKNPAFLEAFAKAKSGNLHILGLLSDGGVHSHQTHIEELVKLASQQENITTIWLHLFLDGRDTPPQSAERFITRLEEYIINNPKAKIATICGRYYAMDRDKRWDRVELAYNALTFAIGDATHSTPVSALLASYGQGVNDEFVKPAIFNGYSGIKAHDAIIFANFRADRAIQLTDAFVGKDFNQFKRMDGELGAYVSMTRYSDKFDCLVAYPPVAIKNTLGEYISSLGYKQLRIAETEKYPHVTYFFNGGAQQPFAGEERILVDSPKEVATYDLKPEMSLPQVAEKLVAAIKSDQYQLIISNFANGDMVGHTGNYAASINAVEALDKYLGIVVDAMLAQGGEILIVADHGNCEEMFDYDSNQPHTQHTTNLVPCIYIGRNAKICEGGALKDVAPTLLAMMGVAKPPEMTGESLVEFIG</sequence>
<evidence type="ECO:0000256" key="2">
    <source>
        <dbReference type="ARBA" id="ARBA00002315"/>
    </source>
</evidence>
<comment type="cofactor">
    <cofactor evidence="9">
        <name>Mn(2+)</name>
        <dbReference type="ChEBI" id="CHEBI:29035"/>
    </cofactor>
    <text evidence="9">Binds 2 manganese ions per subunit.</text>
</comment>
<evidence type="ECO:0000259" key="15">
    <source>
        <dbReference type="Pfam" id="PF06415"/>
    </source>
</evidence>
<evidence type="ECO:0000256" key="7">
    <source>
        <dbReference type="ARBA" id="ARBA00023211"/>
    </source>
</evidence>
<comment type="subunit">
    <text evidence="9">Monomer.</text>
</comment>
<feature type="domain" description="Metalloenzyme" evidence="14">
    <location>
        <begin position="2"/>
        <end position="491"/>
    </location>
</feature>
<keyword evidence="17" id="KW-1185">Reference proteome</keyword>
<dbReference type="SUPFAM" id="SSF64158">
    <property type="entry name" value="2,3-Bisphosphoglycerate-independent phosphoglycerate mutase, substrate-binding domain"/>
    <property type="match status" value="1"/>
</dbReference>
<dbReference type="PANTHER" id="PTHR31637:SF0">
    <property type="entry name" value="2,3-BISPHOSPHOGLYCERATE-INDEPENDENT PHOSPHOGLYCERATE MUTASE"/>
    <property type="match status" value="1"/>
</dbReference>
<dbReference type="GO" id="GO:0004619">
    <property type="term" value="F:phosphoglycerate mutase activity"/>
    <property type="evidence" value="ECO:0007669"/>
    <property type="project" value="UniProtKB-UniRule"/>
</dbReference>
<keyword evidence="5 9" id="KW-0479">Metal-binding</keyword>
<dbReference type="HAMAP" id="MF_01038">
    <property type="entry name" value="GpmI"/>
    <property type="match status" value="1"/>
</dbReference>
<dbReference type="PIRSF" id="PIRSF001492">
    <property type="entry name" value="IPGAM"/>
    <property type="match status" value="1"/>
</dbReference>
<dbReference type="Gene3D" id="3.40.720.10">
    <property type="entry name" value="Alkaline Phosphatase, subunit A"/>
    <property type="match status" value="1"/>
</dbReference>
<evidence type="ECO:0000256" key="5">
    <source>
        <dbReference type="ARBA" id="ARBA00022723"/>
    </source>
</evidence>
<comment type="catalytic activity">
    <reaction evidence="1 9">
        <text>(2R)-2-phosphoglycerate = (2R)-3-phosphoglycerate</text>
        <dbReference type="Rhea" id="RHEA:15901"/>
        <dbReference type="ChEBI" id="CHEBI:58272"/>
        <dbReference type="ChEBI" id="CHEBI:58289"/>
        <dbReference type="EC" id="5.4.2.12"/>
    </reaction>
</comment>
<accession>A0A2I7N4S7</accession>
<dbReference type="GO" id="GO:0030145">
    <property type="term" value="F:manganese ion binding"/>
    <property type="evidence" value="ECO:0007669"/>
    <property type="project" value="UniProtKB-UniRule"/>
</dbReference>
<dbReference type="InterPro" id="IPR005995">
    <property type="entry name" value="Pgm_bpd_ind"/>
</dbReference>
<evidence type="ECO:0000256" key="9">
    <source>
        <dbReference type="HAMAP-Rule" id="MF_01038"/>
    </source>
</evidence>
<evidence type="ECO:0000256" key="11">
    <source>
        <dbReference type="PIRSR" id="PIRSR001492-1"/>
    </source>
</evidence>
<evidence type="ECO:0000256" key="6">
    <source>
        <dbReference type="ARBA" id="ARBA00023152"/>
    </source>
</evidence>
<feature type="binding site" evidence="9 12">
    <location>
        <begin position="150"/>
        <end position="151"/>
    </location>
    <ligand>
        <name>substrate</name>
    </ligand>
</feature>
<dbReference type="InterPro" id="IPR036646">
    <property type="entry name" value="PGAM_B_sf"/>
</dbReference>
<protein>
    <recommendedName>
        <fullName evidence="9 10">2,3-bisphosphoglycerate-independent phosphoglycerate mutase</fullName>
        <shortName evidence="9">BPG-independent PGAM</shortName>
        <shortName evidence="9">Phosphoglyceromutase</shortName>
        <shortName evidence="9">iPGM</shortName>
        <ecNumber evidence="9 10">5.4.2.12</ecNumber>
    </recommendedName>
</protein>
<dbReference type="EMBL" id="CP024847">
    <property type="protein sequence ID" value="AUR51463.1"/>
    <property type="molecule type" value="Genomic_DNA"/>
</dbReference>
<dbReference type="RefSeq" id="WP_102950762.1">
    <property type="nucleotide sequence ID" value="NZ_CP024847.1"/>
</dbReference>
<dbReference type="GO" id="GO:0005737">
    <property type="term" value="C:cytoplasm"/>
    <property type="evidence" value="ECO:0007669"/>
    <property type="project" value="InterPro"/>
</dbReference>
<feature type="binding site" evidence="9 13">
    <location>
        <position position="399"/>
    </location>
    <ligand>
        <name>Mn(2+)</name>
        <dbReference type="ChEBI" id="CHEBI:29035"/>
        <label>1</label>
    </ligand>
</feature>
<dbReference type="UniPathway" id="UPA00109">
    <property type="reaction ID" value="UER00186"/>
</dbReference>
<evidence type="ECO:0000256" key="10">
    <source>
        <dbReference type="NCBIfam" id="TIGR01307"/>
    </source>
</evidence>
<dbReference type="InterPro" id="IPR017850">
    <property type="entry name" value="Alkaline_phosphatase_core_sf"/>
</dbReference>
<dbReference type="FunFam" id="3.40.1450.10:FF:000002">
    <property type="entry name" value="2,3-bisphosphoglycerate-independent phosphoglycerate mutase"/>
    <property type="match status" value="1"/>
</dbReference>
<feature type="binding site" evidence="9 13">
    <location>
        <position position="455"/>
    </location>
    <ligand>
        <name>Mn(2+)</name>
        <dbReference type="ChEBI" id="CHEBI:29035"/>
        <label>1</label>
    </ligand>
</feature>
<keyword evidence="8 9" id="KW-0413">Isomerase</keyword>
<feature type="binding site" evidence="9 12">
    <location>
        <begin position="254"/>
        <end position="257"/>
    </location>
    <ligand>
        <name>substrate</name>
    </ligand>
</feature>
<feature type="binding site" evidence="9 12">
    <location>
        <position position="327"/>
    </location>
    <ligand>
        <name>substrate</name>
    </ligand>
</feature>
<evidence type="ECO:0000256" key="12">
    <source>
        <dbReference type="PIRSR" id="PIRSR001492-2"/>
    </source>
</evidence>
<keyword evidence="7 9" id="KW-0464">Manganese</keyword>
<dbReference type="OrthoDB" id="9800863at2"/>
<dbReference type="Proteomes" id="UP000236655">
    <property type="component" value="Chromosome"/>
</dbReference>
<dbReference type="KEGG" id="nba:CUN60_03880"/>
<comment type="pathway">
    <text evidence="3 9">Carbohydrate degradation; glycolysis; pyruvate from D-glyceraldehyde 3-phosphate: step 3/5.</text>
</comment>
<name>A0A2I7N4S7_9NEIS</name>
<dbReference type="CDD" id="cd16010">
    <property type="entry name" value="iPGM"/>
    <property type="match status" value="1"/>
</dbReference>
<dbReference type="GO" id="GO:0006007">
    <property type="term" value="P:glucose catabolic process"/>
    <property type="evidence" value="ECO:0007669"/>
    <property type="project" value="InterPro"/>
</dbReference>
<dbReference type="EC" id="5.4.2.12" evidence="9 10"/>
<feature type="domain" description="BPG-independent PGAM N-terminal" evidence="15">
    <location>
        <begin position="80"/>
        <end position="290"/>
    </location>
</feature>
<evidence type="ECO:0000259" key="14">
    <source>
        <dbReference type="Pfam" id="PF01676"/>
    </source>
</evidence>
<evidence type="ECO:0000313" key="17">
    <source>
        <dbReference type="Proteomes" id="UP000236655"/>
    </source>
</evidence>
<feature type="binding site" evidence="9 13">
    <location>
        <position position="437"/>
    </location>
    <ligand>
        <name>Mn(2+)</name>
        <dbReference type="ChEBI" id="CHEBI:29035"/>
        <label>2</label>
    </ligand>
</feature>
<feature type="binding site" evidence="9 12">
    <location>
        <position position="119"/>
    </location>
    <ligand>
        <name>substrate</name>
    </ligand>
</feature>
<dbReference type="Pfam" id="PF01676">
    <property type="entry name" value="Metalloenzyme"/>
    <property type="match status" value="1"/>
</dbReference>
<gene>
    <name evidence="9" type="primary">gpmI</name>
    <name evidence="16" type="ORF">CUN60_03880</name>
</gene>
<organism evidence="16 17">
    <name type="scientific">Aquella oligotrophica</name>
    <dbReference type="NCBI Taxonomy" id="2067065"/>
    <lineage>
        <taxon>Bacteria</taxon>
        <taxon>Pseudomonadati</taxon>
        <taxon>Pseudomonadota</taxon>
        <taxon>Betaproteobacteria</taxon>
        <taxon>Neisseriales</taxon>
        <taxon>Neisseriaceae</taxon>
        <taxon>Aquella</taxon>
    </lineage>
</organism>
<feature type="binding site" evidence="9 13">
    <location>
        <position position="436"/>
    </location>
    <ligand>
        <name>Mn(2+)</name>
        <dbReference type="ChEBI" id="CHEBI:29035"/>
        <label>2</label>
    </ligand>
</feature>
<evidence type="ECO:0000256" key="1">
    <source>
        <dbReference type="ARBA" id="ARBA00000370"/>
    </source>
</evidence>
<comment type="function">
    <text evidence="2 9">Catalyzes the interconversion of 2-phosphoglycerate and 3-phosphoglycerate.</text>
</comment>
<feature type="binding site" evidence="9 12">
    <location>
        <position position="188"/>
    </location>
    <ligand>
        <name>substrate</name>
    </ligand>
</feature>
<dbReference type="Gene3D" id="3.40.1450.10">
    <property type="entry name" value="BPG-independent phosphoglycerate mutase, domain B"/>
    <property type="match status" value="1"/>
</dbReference>